<sequence length="99" mass="10994">MKLAEPIRRAWCGGTASQYKGHTHGGVAESSWPIQRSYTNGGGGIKLASMKVIREWCEGVASTKVIHERWCGGIAGQYEVHTRTCKECWSVWTSKRLVV</sequence>
<keyword evidence="2" id="KW-1185">Reference proteome</keyword>
<dbReference type="Proteomes" id="UP001054945">
    <property type="component" value="Unassembled WGS sequence"/>
</dbReference>
<protein>
    <submittedName>
        <fullName evidence="1">Uncharacterized protein</fullName>
    </submittedName>
</protein>
<evidence type="ECO:0000313" key="1">
    <source>
        <dbReference type="EMBL" id="GIY79740.1"/>
    </source>
</evidence>
<gene>
    <name evidence="1" type="ORF">CEXT_540261</name>
</gene>
<organism evidence="1 2">
    <name type="scientific">Caerostris extrusa</name>
    <name type="common">Bark spider</name>
    <name type="synonym">Caerostris bankana</name>
    <dbReference type="NCBI Taxonomy" id="172846"/>
    <lineage>
        <taxon>Eukaryota</taxon>
        <taxon>Metazoa</taxon>
        <taxon>Ecdysozoa</taxon>
        <taxon>Arthropoda</taxon>
        <taxon>Chelicerata</taxon>
        <taxon>Arachnida</taxon>
        <taxon>Araneae</taxon>
        <taxon>Araneomorphae</taxon>
        <taxon>Entelegynae</taxon>
        <taxon>Araneoidea</taxon>
        <taxon>Araneidae</taxon>
        <taxon>Caerostris</taxon>
    </lineage>
</organism>
<name>A0AAV4WEL3_CAEEX</name>
<reference evidence="1 2" key="1">
    <citation type="submission" date="2021-06" db="EMBL/GenBank/DDBJ databases">
        <title>Caerostris extrusa draft genome.</title>
        <authorList>
            <person name="Kono N."/>
            <person name="Arakawa K."/>
        </authorList>
    </citation>
    <scope>NUCLEOTIDE SEQUENCE [LARGE SCALE GENOMIC DNA]</scope>
</reference>
<evidence type="ECO:0000313" key="2">
    <source>
        <dbReference type="Proteomes" id="UP001054945"/>
    </source>
</evidence>
<proteinExistence type="predicted"/>
<dbReference type="EMBL" id="BPLR01015925">
    <property type="protein sequence ID" value="GIY79740.1"/>
    <property type="molecule type" value="Genomic_DNA"/>
</dbReference>
<dbReference type="AlphaFoldDB" id="A0AAV4WEL3"/>
<comment type="caution">
    <text evidence="1">The sequence shown here is derived from an EMBL/GenBank/DDBJ whole genome shotgun (WGS) entry which is preliminary data.</text>
</comment>
<accession>A0AAV4WEL3</accession>